<evidence type="ECO:0000313" key="3">
    <source>
        <dbReference type="EMBL" id="CAB4550918.1"/>
    </source>
</evidence>
<dbReference type="EMBL" id="CAEZTG010000018">
    <property type="protein sequence ID" value="CAB4557817.1"/>
    <property type="molecule type" value="Genomic_DNA"/>
</dbReference>
<dbReference type="PROSITE" id="PS50006">
    <property type="entry name" value="FHA_DOMAIN"/>
    <property type="match status" value="1"/>
</dbReference>
<gene>
    <name evidence="3" type="ORF">UFOPK1495_00862</name>
    <name evidence="4" type="ORF">UFOPK1603_00322</name>
    <name evidence="5" type="ORF">UFOPK1711_00946</name>
    <name evidence="6" type="ORF">UFOPK2350_00929</name>
</gene>
<evidence type="ECO:0000313" key="5">
    <source>
        <dbReference type="EMBL" id="CAB4577914.1"/>
    </source>
</evidence>
<dbReference type="Pfam" id="PF00498">
    <property type="entry name" value="FHA"/>
    <property type="match status" value="1"/>
</dbReference>
<dbReference type="EMBL" id="CAEZTR010000048">
    <property type="protein sequence ID" value="CAB4577914.1"/>
    <property type="molecule type" value="Genomic_DNA"/>
</dbReference>
<dbReference type="PANTHER" id="PTHR23308">
    <property type="entry name" value="NUCLEAR INHIBITOR OF PROTEIN PHOSPHATASE-1"/>
    <property type="match status" value="1"/>
</dbReference>
<sequence length="158" mass="17485">MVSDQLLLVLKLCLLALLYLFFFRVVRAVWAELRPLPQIPAGAPTPPVAAPTRKRRKESSDAGRTRQLVVREPVELSGKAWALAGEVSIGRAAGCQVTIDDTYASQIHARIFNRDNQWQIEDLGSTNGTWLNRHKVAGPMVIKPGDVVQIGNTVMEMQ</sequence>
<proteinExistence type="predicted"/>
<reference evidence="3" key="1">
    <citation type="submission" date="2020-05" db="EMBL/GenBank/DDBJ databases">
        <authorList>
            <person name="Chiriac C."/>
            <person name="Salcher M."/>
            <person name="Ghai R."/>
            <person name="Kavagutti S V."/>
        </authorList>
    </citation>
    <scope>NUCLEOTIDE SEQUENCE</scope>
</reference>
<dbReference type="AlphaFoldDB" id="A0A6J6CMB4"/>
<dbReference type="EMBL" id="CAEZSU010000079">
    <property type="protein sequence ID" value="CAB4550918.1"/>
    <property type="molecule type" value="Genomic_DNA"/>
</dbReference>
<feature type="domain" description="FHA" evidence="2">
    <location>
        <begin position="87"/>
        <end position="136"/>
    </location>
</feature>
<name>A0A6J6CMB4_9ZZZZ</name>
<dbReference type="CDD" id="cd00060">
    <property type="entry name" value="FHA"/>
    <property type="match status" value="1"/>
</dbReference>
<dbReference type="InterPro" id="IPR008984">
    <property type="entry name" value="SMAD_FHA_dom_sf"/>
</dbReference>
<evidence type="ECO:0000313" key="4">
    <source>
        <dbReference type="EMBL" id="CAB4557817.1"/>
    </source>
</evidence>
<dbReference type="EMBL" id="CAEZXE010000072">
    <property type="protein sequence ID" value="CAB4679792.1"/>
    <property type="molecule type" value="Genomic_DNA"/>
</dbReference>
<evidence type="ECO:0000313" key="6">
    <source>
        <dbReference type="EMBL" id="CAB4679792.1"/>
    </source>
</evidence>
<dbReference type="SUPFAM" id="SSF49879">
    <property type="entry name" value="SMAD/FHA domain"/>
    <property type="match status" value="1"/>
</dbReference>
<dbReference type="InterPro" id="IPR050923">
    <property type="entry name" value="Cell_Proc_Reg/RNA_Proc"/>
</dbReference>
<accession>A0A6J6CMB4</accession>
<evidence type="ECO:0000256" key="1">
    <source>
        <dbReference type="SAM" id="MobiDB-lite"/>
    </source>
</evidence>
<evidence type="ECO:0000259" key="2">
    <source>
        <dbReference type="PROSITE" id="PS50006"/>
    </source>
</evidence>
<feature type="region of interest" description="Disordered" evidence="1">
    <location>
        <begin position="41"/>
        <end position="64"/>
    </location>
</feature>
<dbReference type="Gene3D" id="2.60.200.20">
    <property type="match status" value="1"/>
</dbReference>
<organism evidence="3">
    <name type="scientific">freshwater metagenome</name>
    <dbReference type="NCBI Taxonomy" id="449393"/>
    <lineage>
        <taxon>unclassified sequences</taxon>
        <taxon>metagenomes</taxon>
        <taxon>ecological metagenomes</taxon>
    </lineage>
</organism>
<dbReference type="SMART" id="SM00240">
    <property type="entry name" value="FHA"/>
    <property type="match status" value="1"/>
</dbReference>
<protein>
    <submittedName>
        <fullName evidence="3">Unannotated protein</fullName>
    </submittedName>
</protein>
<dbReference type="InterPro" id="IPR000253">
    <property type="entry name" value="FHA_dom"/>
</dbReference>